<protein>
    <recommendedName>
        <fullName evidence="4">Vacuolar protein sorting-associated protein 53 homolog</fullName>
    </recommendedName>
</protein>
<dbReference type="InterPro" id="IPR007234">
    <property type="entry name" value="Vps53_N"/>
</dbReference>
<keyword evidence="7" id="KW-0472">Membrane</keyword>
<dbReference type="GO" id="GO:0005829">
    <property type="term" value="C:cytosol"/>
    <property type="evidence" value="ECO:0007669"/>
    <property type="project" value="GOC"/>
</dbReference>
<dbReference type="GO" id="GO:0000938">
    <property type="term" value="C:GARP complex"/>
    <property type="evidence" value="ECO:0007669"/>
    <property type="project" value="InterPro"/>
</dbReference>
<dbReference type="InterPro" id="IPR031745">
    <property type="entry name" value="Vps53_C"/>
</dbReference>
<evidence type="ECO:0000256" key="5">
    <source>
        <dbReference type="ARBA" id="ARBA00022753"/>
    </source>
</evidence>
<proteinExistence type="inferred from homology"/>
<dbReference type="EMBL" id="GEBQ01001432">
    <property type="protein sequence ID" value="JAT38545.1"/>
    <property type="molecule type" value="Transcribed_RNA"/>
</dbReference>
<dbReference type="Gene3D" id="1.10.357.110">
    <property type="entry name" value="Vacuolar protein sorting-associated protein 53, C-terminus"/>
    <property type="match status" value="1"/>
</dbReference>
<gene>
    <name evidence="10" type="ORF">g.18987</name>
</gene>
<feature type="domain" description="Vps53 N-terminal" evidence="8">
    <location>
        <begin position="35"/>
        <end position="445"/>
    </location>
</feature>
<dbReference type="Pfam" id="PF04100">
    <property type="entry name" value="Vps53_N"/>
    <property type="match status" value="1"/>
</dbReference>
<evidence type="ECO:0000313" key="10">
    <source>
        <dbReference type="EMBL" id="JAT38545.1"/>
    </source>
</evidence>
<evidence type="ECO:0000256" key="3">
    <source>
        <dbReference type="ARBA" id="ARBA00008628"/>
    </source>
</evidence>
<evidence type="ECO:0000256" key="7">
    <source>
        <dbReference type="ARBA" id="ARBA00023136"/>
    </source>
</evidence>
<evidence type="ECO:0000256" key="2">
    <source>
        <dbReference type="ARBA" id="ARBA00004481"/>
    </source>
</evidence>
<organism evidence="10">
    <name type="scientific">Graphocephala atropunctata</name>
    <dbReference type="NCBI Taxonomy" id="36148"/>
    <lineage>
        <taxon>Eukaryota</taxon>
        <taxon>Metazoa</taxon>
        <taxon>Ecdysozoa</taxon>
        <taxon>Arthropoda</taxon>
        <taxon>Hexapoda</taxon>
        <taxon>Insecta</taxon>
        <taxon>Pterygota</taxon>
        <taxon>Neoptera</taxon>
        <taxon>Paraneoptera</taxon>
        <taxon>Hemiptera</taxon>
        <taxon>Auchenorrhyncha</taxon>
        <taxon>Membracoidea</taxon>
        <taxon>Cicadellidae</taxon>
        <taxon>Cicadellinae</taxon>
        <taxon>Cicadellini</taxon>
        <taxon>Graphocephala</taxon>
    </lineage>
</organism>
<name>A0A1B6MRN2_9HEMI</name>
<dbReference type="PANTHER" id="PTHR12820:SF0">
    <property type="entry name" value="VACUOLAR PROTEIN SORTING-ASSOCIATED PROTEIN 53 HOMOLOG"/>
    <property type="match status" value="1"/>
</dbReference>
<comment type="similarity">
    <text evidence="3">Belongs to the VPS53 family.</text>
</comment>
<keyword evidence="6" id="KW-0333">Golgi apparatus</keyword>
<dbReference type="Pfam" id="PF16854">
    <property type="entry name" value="VPS53_C"/>
    <property type="match status" value="1"/>
</dbReference>
<evidence type="ECO:0000256" key="4">
    <source>
        <dbReference type="ARBA" id="ARBA00014103"/>
    </source>
</evidence>
<dbReference type="GO" id="GO:0010008">
    <property type="term" value="C:endosome membrane"/>
    <property type="evidence" value="ECO:0007669"/>
    <property type="project" value="UniProtKB-SubCell"/>
</dbReference>
<keyword evidence="5" id="KW-0967">Endosome</keyword>
<evidence type="ECO:0000259" key="8">
    <source>
        <dbReference type="Pfam" id="PF04100"/>
    </source>
</evidence>
<feature type="domain" description="Vps53 C-terminal" evidence="9">
    <location>
        <begin position="700"/>
        <end position="784"/>
    </location>
</feature>
<dbReference type="InterPro" id="IPR038260">
    <property type="entry name" value="Vps53_C_sf"/>
</dbReference>
<evidence type="ECO:0000256" key="1">
    <source>
        <dbReference type="ARBA" id="ARBA00004150"/>
    </source>
</evidence>
<comment type="subcellular location">
    <subcellularLocation>
        <location evidence="2">Endosome membrane</location>
        <topology evidence="2">Peripheral membrane protein</topology>
    </subcellularLocation>
    <subcellularLocation>
        <location evidence="1">Golgi apparatus</location>
        <location evidence="1">trans-Golgi network membrane</location>
        <topology evidence="1">Peripheral membrane protein</topology>
    </subcellularLocation>
</comment>
<dbReference type="InterPro" id="IPR039766">
    <property type="entry name" value="Vps53"/>
</dbReference>
<evidence type="ECO:0000259" key="9">
    <source>
        <dbReference type="Pfam" id="PF16854"/>
    </source>
</evidence>
<dbReference type="GO" id="GO:0042147">
    <property type="term" value="P:retrograde transport, endosome to Golgi"/>
    <property type="evidence" value="ECO:0007669"/>
    <property type="project" value="InterPro"/>
</dbReference>
<reference evidence="10" key="1">
    <citation type="submission" date="2015-11" db="EMBL/GenBank/DDBJ databases">
        <title>De novo transcriptome assembly of four potential Pierce s Disease insect vectors from Arizona vineyards.</title>
        <authorList>
            <person name="Tassone E.E."/>
        </authorList>
    </citation>
    <scope>NUCLEOTIDE SEQUENCE</scope>
</reference>
<dbReference type="PANTHER" id="PTHR12820">
    <property type="entry name" value="VACUOLAR SORTING PROTEIN 53"/>
    <property type="match status" value="1"/>
</dbReference>
<dbReference type="AlphaFoldDB" id="A0A1B6MRN2"/>
<sequence length="806" mass="91893">MELYEEDIYSVNIPSEVMNGTYQIMYDSDSFNDQTFDSINYINSMFPTEQSLTNIDDVITQLESTIKNADDQIRVLVYNQINVGKEGKIALLDTQQIIKQLFLQTFEIRNKAEQCEEKVKEITKDIKQLDCAKHNLTAAITTLNHIHMLFGGLDTLRVLISKQQYGQIMMTLEGILEIVKHFQNYADVPQIRKLISEVHEIQNTLSQQIKEDFHKAFVSVNSENAIFYTQLAGAGLVINALDPKIKIDLLNWFTGIQLSEYMVLFNNSEDNTWLDKIDLRYTWLKKSLLRYEGKFSNIFPSQWEVSERIAIQFCRITKTDLSNMMAKRVGDLDAKLLLYAIQRTRSFEQLLAMRFTGNTLSEGSSSLPVISNTANSTQYKSAPNIANPCNLHNMQVVETNDLKCSERSFSAFRGIIGDCFLPYLYIYIESLDRGLSELMDKIIPESNRNLNRIDQSVSLAEEGILPSCADLFSFYKKSLVQCNQLSNGPPMVSLCAVFKKYLKEFADKILQNNIPKLSSNSFSVSITRDLHISSACSLIPSFIKEEAVGFSKAEIARICCILTSAEYCYETTQQLEEKMREKMEISLVDRINMSHERNIFHCVVSNCIQLLVQYLEMSCSSALNSMSKIQWQTLDSIGDQSEYVTAITSNLKATVPFVKDRLSSSRKYFTQFCIKFSNSFIPKFTQNLYKCKPMSTIGAEQLLLDTLALKTVLLQLPSIGSQVTPRTPTSYNEVVIKGMSRATMILKIVMTPITPGTYFVDRFLKLLPESNIEEFQKILEMKGLKTIEKTDLLSIFSSKKYSEFVT</sequence>
<accession>A0A1B6MRN2</accession>
<evidence type="ECO:0000256" key="6">
    <source>
        <dbReference type="ARBA" id="ARBA00023034"/>
    </source>
</evidence>